<dbReference type="InterPro" id="IPR012506">
    <property type="entry name" value="TMEM86B-like"/>
</dbReference>
<proteinExistence type="inferred from homology"/>
<evidence type="ECO:0000256" key="5">
    <source>
        <dbReference type="ARBA" id="ARBA00023136"/>
    </source>
</evidence>
<evidence type="ECO:0000256" key="2">
    <source>
        <dbReference type="ARBA" id="ARBA00007375"/>
    </source>
</evidence>
<feature type="transmembrane region" description="Helical" evidence="6">
    <location>
        <begin position="113"/>
        <end position="129"/>
    </location>
</feature>
<feature type="transmembrane region" description="Helical" evidence="6">
    <location>
        <begin position="83"/>
        <end position="101"/>
    </location>
</feature>
<evidence type="ECO:0000313" key="7">
    <source>
        <dbReference type="EMBL" id="MFC3096457.1"/>
    </source>
</evidence>
<organism evidence="7 8">
    <name type="scientific">Alteraurantiacibacter palmitatis</name>
    <dbReference type="NCBI Taxonomy" id="2054628"/>
    <lineage>
        <taxon>Bacteria</taxon>
        <taxon>Pseudomonadati</taxon>
        <taxon>Pseudomonadota</taxon>
        <taxon>Alphaproteobacteria</taxon>
        <taxon>Sphingomonadales</taxon>
        <taxon>Erythrobacteraceae</taxon>
        <taxon>Alteraurantiacibacter</taxon>
    </lineage>
</organism>
<comment type="subcellular location">
    <subcellularLocation>
        <location evidence="1">Membrane</location>
        <topology evidence="1">Multi-pass membrane protein</topology>
    </subcellularLocation>
</comment>
<keyword evidence="8" id="KW-1185">Reference proteome</keyword>
<keyword evidence="4 6" id="KW-1133">Transmembrane helix</keyword>
<feature type="transmembrane region" description="Helical" evidence="6">
    <location>
        <begin position="135"/>
        <end position="152"/>
    </location>
</feature>
<dbReference type="EMBL" id="JBHRST010000001">
    <property type="protein sequence ID" value="MFC3096457.1"/>
    <property type="molecule type" value="Genomic_DNA"/>
</dbReference>
<evidence type="ECO:0000256" key="3">
    <source>
        <dbReference type="ARBA" id="ARBA00022692"/>
    </source>
</evidence>
<accession>A0ABV7E1X9</accession>
<reference evidence="8" key="1">
    <citation type="journal article" date="2019" name="Int. J. Syst. Evol. Microbiol.">
        <title>The Global Catalogue of Microorganisms (GCM) 10K type strain sequencing project: providing services to taxonomists for standard genome sequencing and annotation.</title>
        <authorList>
            <consortium name="The Broad Institute Genomics Platform"/>
            <consortium name="The Broad Institute Genome Sequencing Center for Infectious Disease"/>
            <person name="Wu L."/>
            <person name="Ma J."/>
        </authorList>
    </citation>
    <scope>NUCLEOTIDE SEQUENCE [LARGE SCALE GENOMIC DNA]</scope>
    <source>
        <strain evidence="8">KCTC 52607</strain>
    </source>
</reference>
<gene>
    <name evidence="7" type="ORF">ACFODU_01405</name>
</gene>
<comment type="similarity">
    <text evidence="2">Belongs to the TMEM86 family.</text>
</comment>
<feature type="transmembrane region" description="Helical" evidence="6">
    <location>
        <begin position="12"/>
        <end position="28"/>
    </location>
</feature>
<keyword evidence="5 6" id="KW-0472">Membrane</keyword>
<feature type="transmembrane region" description="Helical" evidence="6">
    <location>
        <begin position="189"/>
        <end position="209"/>
    </location>
</feature>
<comment type="caution">
    <text evidence="7">The sequence shown here is derived from an EMBL/GenBank/DDBJ whole genome shotgun (WGS) entry which is preliminary data.</text>
</comment>
<protein>
    <submittedName>
        <fullName evidence="7">Lysoplasmalogenase family protein</fullName>
    </submittedName>
</protein>
<keyword evidence="3 6" id="KW-0812">Transmembrane</keyword>
<dbReference type="Proteomes" id="UP001595456">
    <property type="component" value="Unassembled WGS sequence"/>
</dbReference>
<sequence length="220" mass="23989">MSRQALADKRPFLLLSVAAALAFYYLRWTAFPEFYLIPVKGAAVAMLAVYAFVRHSGPDARLLAWALGMASAGDMAMEVDQQIGGLLFFGFHVLAMGVFLRHRRPDMAGTQKALAAILLLLTPLIAWLLTGETQVAVYALALGAMAASAWASAFPRYRVGAGAVLFVVSDLLIFARMGPLAGSFMAEVMIWPTYYLGIFLIATGVVQSLRKWEPELRVVK</sequence>
<feature type="transmembrane region" description="Helical" evidence="6">
    <location>
        <begin position="159"/>
        <end position="177"/>
    </location>
</feature>
<dbReference type="RefSeq" id="WP_336924955.1">
    <property type="nucleotide sequence ID" value="NZ_JBANRO010000002.1"/>
</dbReference>
<evidence type="ECO:0000313" key="8">
    <source>
        <dbReference type="Proteomes" id="UP001595456"/>
    </source>
</evidence>
<name>A0ABV7E1X9_9SPHN</name>
<evidence type="ECO:0000256" key="1">
    <source>
        <dbReference type="ARBA" id="ARBA00004141"/>
    </source>
</evidence>
<dbReference type="Pfam" id="PF07947">
    <property type="entry name" value="YhhN"/>
    <property type="match status" value="1"/>
</dbReference>
<evidence type="ECO:0000256" key="4">
    <source>
        <dbReference type="ARBA" id="ARBA00022989"/>
    </source>
</evidence>
<evidence type="ECO:0000256" key="6">
    <source>
        <dbReference type="SAM" id="Phobius"/>
    </source>
</evidence>